<dbReference type="PANTHER" id="PTHR30461:SF2">
    <property type="entry name" value="SERINE RECOMBINASE PINE-RELATED"/>
    <property type="match status" value="1"/>
</dbReference>
<dbReference type="InterPro" id="IPR025827">
    <property type="entry name" value="Zn_ribbon_recom_dom"/>
</dbReference>
<protein>
    <submittedName>
        <fullName evidence="6">Site-specific recombinases, DNA invertase Pin homologs</fullName>
    </submittedName>
</protein>
<dbReference type="Gene3D" id="3.90.1750.20">
    <property type="entry name" value="Putative Large Serine Recombinase, Chain B, Domain 2"/>
    <property type="match status" value="1"/>
</dbReference>
<evidence type="ECO:0000256" key="4">
    <source>
        <dbReference type="SAM" id="MobiDB-lite"/>
    </source>
</evidence>
<reference evidence="6" key="1">
    <citation type="submission" date="2010-01" db="EMBL/GenBank/DDBJ databases">
        <title>Genome fragments of uncultured bacteria from the North Pacific subtropical Gyre.</title>
        <authorList>
            <person name="Pham V.D."/>
            <person name="Delong E.F."/>
        </authorList>
    </citation>
    <scope>NUCLEOTIDE SEQUENCE</scope>
</reference>
<dbReference type="InterPro" id="IPR050639">
    <property type="entry name" value="SSR_resolvase"/>
</dbReference>
<organism evidence="6">
    <name type="scientific">uncultured gamma proteobacterium HF4000_48E10</name>
    <dbReference type="NCBI Taxonomy" id="723583"/>
    <lineage>
        <taxon>Bacteria</taxon>
        <taxon>Pseudomonadati</taxon>
        <taxon>Pseudomonadota</taxon>
        <taxon>Gammaproteobacteria</taxon>
        <taxon>environmental samples</taxon>
    </lineage>
</organism>
<proteinExistence type="predicted"/>
<feature type="region of interest" description="Disordered" evidence="4">
    <location>
        <begin position="381"/>
        <end position="402"/>
    </location>
</feature>
<dbReference type="PROSITE" id="PS51737">
    <property type="entry name" value="RECOMBINASE_DNA_BIND"/>
    <property type="match status" value="1"/>
</dbReference>
<dbReference type="EMBL" id="GU568025">
    <property type="protein sequence ID" value="ADI23859.1"/>
    <property type="molecule type" value="Genomic_DNA"/>
</dbReference>
<accession>E7C8T5</accession>
<feature type="domain" description="Recombinase" evidence="5">
    <location>
        <begin position="51"/>
        <end position="162"/>
    </location>
</feature>
<dbReference type="GO" id="GO:0003677">
    <property type="term" value="F:DNA binding"/>
    <property type="evidence" value="ECO:0007669"/>
    <property type="project" value="UniProtKB-KW"/>
</dbReference>
<keyword evidence="2" id="KW-0233">DNA recombination</keyword>
<dbReference type="GO" id="GO:0000150">
    <property type="term" value="F:DNA strand exchange activity"/>
    <property type="evidence" value="ECO:0007669"/>
    <property type="project" value="InterPro"/>
</dbReference>
<evidence type="ECO:0000313" key="6">
    <source>
        <dbReference type="EMBL" id="ADI23859.1"/>
    </source>
</evidence>
<dbReference type="Pfam" id="PF13408">
    <property type="entry name" value="Zn_ribbon_recom"/>
    <property type="match status" value="1"/>
</dbReference>
<keyword evidence="3" id="KW-0175">Coiled coil</keyword>
<evidence type="ECO:0000259" key="5">
    <source>
        <dbReference type="PROSITE" id="PS51737"/>
    </source>
</evidence>
<name>E7C8T5_9GAMM</name>
<dbReference type="Pfam" id="PF07508">
    <property type="entry name" value="Recombinase"/>
    <property type="match status" value="1"/>
</dbReference>
<evidence type="ECO:0000256" key="3">
    <source>
        <dbReference type="SAM" id="Coils"/>
    </source>
</evidence>
<dbReference type="PANTHER" id="PTHR30461">
    <property type="entry name" value="DNA-INVERTASE FROM LAMBDOID PROPHAGE"/>
    <property type="match status" value="1"/>
</dbReference>
<feature type="coiled-coil region" evidence="3">
    <location>
        <begin position="258"/>
        <end position="314"/>
    </location>
</feature>
<dbReference type="InterPro" id="IPR011109">
    <property type="entry name" value="DNA_bind_recombinase_dom"/>
</dbReference>
<evidence type="ECO:0000256" key="2">
    <source>
        <dbReference type="ARBA" id="ARBA00023172"/>
    </source>
</evidence>
<dbReference type="InterPro" id="IPR038109">
    <property type="entry name" value="DNA_bind_recomb_sf"/>
</dbReference>
<sequence>MNEPLSDDPVGNLTGNILAAIGQFDNDEKARRTAAGMQAALELGRWPFKAPIGYLNGAQGGRGIVIPDPDRAPLVTQAFEEVGTGHRSRTEVLRRVTALGLTTRAGKPLSAQSFANLLRNRFYAGWVEVPKWGVSGRGDFEALVPDPLFRRVQRLLGSTGDSVRRYRRRHPDFPLRRFVTCGQCEAPLTGSWSTGRAKKYAYYHCRKCRGVKIAKLDLEGAFLTLLGRLQPERAYMRLFNEIVLDVWNARLGEAKTLRSKLEAVVRQKQQRLDRIEDAFLHERSIDRQTYERQRDKLREQLSLAEMELSDAVLDDLDVEGVLGFAEHVLTNAARLWAELGIDGKQELQQALFPQGLSFDGQEFGTAVTSLAFKHFEALQPTGNDLASPTGFEPGEMSRQEIR</sequence>
<dbReference type="AlphaFoldDB" id="E7C8T5"/>
<evidence type="ECO:0000256" key="1">
    <source>
        <dbReference type="ARBA" id="ARBA00023125"/>
    </source>
</evidence>
<keyword evidence="1" id="KW-0238">DNA-binding</keyword>